<evidence type="ECO:0000313" key="2">
    <source>
        <dbReference type="EMBL" id="TCV02005.1"/>
    </source>
</evidence>
<proteinExistence type="predicted"/>
<keyword evidence="3" id="KW-1185">Reference proteome</keyword>
<dbReference type="PROSITE" id="PS51257">
    <property type="entry name" value="PROKAR_LIPOPROTEIN"/>
    <property type="match status" value="1"/>
</dbReference>
<evidence type="ECO:0000313" key="3">
    <source>
        <dbReference type="Proteomes" id="UP000295110"/>
    </source>
</evidence>
<dbReference type="EMBL" id="SMBU01000005">
    <property type="protein sequence ID" value="TCV02005.1"/>
    <property type="molecule type" value="Genomic_DNA"/>
</dbReference>
<organism evidence="2 3">
    <name type="scientific">Roseateles saccharophilus</name>
    <name type="common">Pseudomonas saccharophila</name>
    <dbReference type="NCBI Taxonomy" id="304"/>
    <lineage>
        <taxon>Bacteria</taxon>
        <taxon>Pseudomonadati</taxon>
        <taxon>Pseudomonadota</taxon>
        <taxon>Betaproteobacteria</taxon>
        <taxon>Burkholderiales</taxon>
        <taxon>Sphaerotilaceae</taxon>
        <taxon>Roseateles</taxon>
    </lineage>
</organism>
<feature type="chain" id="PRO_5020203529" evidence="1">
    <location>
        <begin position="19"/>
        <end position="113"/>
    </location>
</feature>
<protein>
    <submittedName>
        <fullName evidence="2">YXWGXW repeat-containing protein</fullName>
    </submittedName>
</protein>
<keyword evidence="1" id="KW-0732">Signal</keyword>
<feature type="signal peptide" evidence="1">
    <location>
        <begin position="1"/>
        <end position="18"/>
    </location>
</feature>
<accession>A0A4R3VGL9</accession>
<reference evidence="2 3" key="1">
    <citation type="submission" date="2019-03" db="EMBL/GenBank/DDBJ databases">
        <title>Genomic Encyclopedia of Type Strains, Phase IV (KMG-IV): sequencing the most valuable type-strain genomes for metagenomic binning, comparative biology and taxonomic classification.</title>
        <authorList>
            <person name="Goeker M."/>
        </authorList>
    </citation>
    <scope>NUCLEOTIDE SEQUENCE [LARGE SCALE GENOMIC DNA]</scope>
    <source>
        <strain evidence="2 3">DSM 654</strain>
    </source>
</reference>
<dbReference type="AlphaFoldDB" id="A0A4R3VGL9"/>
<sequence>MQKTTLALALASSALLSACVVVPAHRGYYDGGYAAAPAVVVDVPPPAPYAEVVPVMPYPGAVWINGYWGWSGGRHQWVPGYYDRPRPGYRYEPHRWESSGGRWHLRVGGWMRL</sequence>
<gene>
    <name evidence="2" type="ORF">EV671_100540</name>
</gene>
<dbReference type="RefSeq" id="WP_132570381.1">
    <property type="nucleotide sequence ID" value="NZ_CBCSGL010000032.1"/>
</dbReference>
<comment type="caution">
    <text evidence="2">The sequence shown here is derived from an EMBL/GenBank/DDBJ whole genome shotgun (WGS) entry which is preliminary data.</text>
</comment>
<name>A0A4R3VGL9_ROSSA</name>
<dbReference type="Proteomes" id="UP000295110">
    <property type="component" value="Unassembled WGS sequence"/>
</dbReference>
<evidence type="ECO:0000256" key="1">
    <source>
        <dbReference type="SAM" id="SignalP"/>
    </source>
</evidence>